<dbReference type="Gene3D" id="3.40.50.300">
    <property type="entry name" value="P-loop containing nucleotide triphosphate hydrolases"/>
    <property type="match status" value="1"/>
</dbReference>
<dbReference type="EMBL" id="AP008971">
    <property type="protein sequence ID" value="BAG07657.1"/>
    <property type="molecule type" value="Genomic_DNA"/>
</dbReference>
<evidence type="ECO:0000313" key="6">
    <source>
        <dbReference type="Proteomes" id="UP000001319"/>
    </source>
</evidence>
<dbReference type="STRING" id="334413.FMG_0239"/>
<dbReference type="GO" id="GO:0005524">
    <property type="term" value="F:ATP binding"/>
    <property type="evidence" value="ECO:0007669"/>
    <property type="project" value="UniProtKB-KW"/>
</dbReference>
<sequence>MDSNFTNNFAIYLQIFYALMIEKLYNINRNIIWEDFMENLIEVRGLVKKYKELTAVDNLDLDVKKGEILGLLGPNGSGKSTTINCILSLLKKDSGSVKIFGKEMSSDAYDIKKRIGVVFQDVAVYDELTVYENIDYFCGLYIQDKSERKELVKRALDLVSLNDFVKFKPKKLSGGLLRRLNIACGIAHKPEIIILDEPTVAVDPQSRNNILEGIKKLNEDGSTIIYTSHYMDEVDFLCDNIVIIDKGKVIAKGTSEQLKDMIEMNEKISFTAKELNEDVISQIKSLPHLMNFENKDGNVKLNFSHGDGYLMKLIKLLDENNINYSSLNVEKPSLNDVFLELTGKDLRD</sequence>
<reference evidence="5 6" key="1">
    <citation type="journal article" date="2008" name="DNA Res.">
        <title>Complete genome sequence of Finegoldia magna, an anaerobic opportunistic pathogen.</title>
        <authorList>
            <person name="Goto T."/>
            <person name="Yamashita A."/>
            <person name="Hirakawa H."/>
            <person name="Matsutani M."/>
            <person name="Todo K."/>
            <person name="Ohshima K."/>
            <person name="Toh H."/>
            <person name="Miyamoto K."/>
            <person name="Kuhara S."/>
            <person name="Hattori M."/>
            <person name="Shimizu T."/>
            <person name="Akimoto S."/>
        </authorList>
    </citation>
    <scope>NUCLEOTIDE SEQUENCE [LARGE SCALE GENOMIC DNA]</scope>
    <source>
        <strain evidence="6">ATCC 29328 / DSM 20472 / WAL 2508</strain>
    </source>
</reference>
<dbReference type="InterPro" id="IPR025302">
    <property type="entry name" value="DrrA1/2-like_C"/>
</dbReference>
<dbReference type="KEGG" id="fma:FMG_0239"/>
<dbReference type="InterPro" id="IPR003593">
    <property type="entry name" value="AAA+_ATPase"/>
</dbReference>
<dbReference type="Pfam" id="PF00005">
    <property type="entry name" value="ABC_tran"/>
    <property type="match status" value="1"/>
</dbReference>
<keyword evidence="1" id="KW-0813">Transport</keyword>
<evidence type="ECO:0000256" key="2">
    <source>
        <dbReference type="ARBA" id="ARBA00022741"/>
    </source>
</evidence>
<evidence type="ECO:0000259" key="4">
    <source>
        <dbReference type="PROSITE" id="PS50893"/>
    </source>
</evidence>
<dbReference type="PANTHER" id="PTHR43582:SF2">
    <property type="entry name" value="LINEARMYCIN RESISTANCE ATP-BINDING PROTEIN LNRL"/>
    <property type="match status" value="1"/>
</dbReference>
<gene>
    <name evidence="5" type="ordered locus">FMG_0239</name>
</gene>
<accession>B0S0C2</accession>
<dbReference type="HOGENOM" id="CLU_000604_1_2_9"/>
<evidence type="ECO:0000256" key="3">
    <source>
        <dbReference type="ARBA" id="ARBA00022840"/>
    </source>
</evidence>
<dbReference type="eggNOG" id="COG1131">
    <property type="taxonomic scope" value="Bacteria"/>
</dbReference>
<dbReference type="PROSITE" id="PS50893">
    <property type="entry name" value="ABC_TRANSPORTER_2"/>
    <property type="match status" value="1"/>
</dbReference>
<dbReference type="InterPro" id="IPR027417">
    <property type="entry name" value="P-loop_NTPase"/>
</dbReference>
<dbReference type="GO" id="GO:0016887">
    <property type="term" value="F:ATP hydrolysis activity"/>
    <property type="evidence" value="ECO:0007669"/>
    <property type="project" value="InterPro"/>
</dbReference>
<dbReference type="Pfam" id="PF13732">
    <property type="entry name" value="DrrA1-3_C"/>
    <property type="match status" value="1"/>
</dbReference>
<evidence type="ECO:0000313" key="5">
    <source>
        <dbReference type="EMBL" id="BAG07657.1"/>
    </source>
</evidence>
<keyword evidence="6" id="KW-1185">Reference proteome</keyword>
<protein>
    <submittedName>
        <fullName evidence="5">Antibiotic ABC transporter ATP-binding protein</fullName>
    </submittedName>
</protein>
<name>B0S0C2_FINM2</name>
<evidence type="ECO:0000256" key="1">
    <source>
        <dbReference type="ARBA" id="ARBA00022448"/>
    </source>
</evidence>
<dbReference type="SUPFAM" id="SSF52540">
    <property type="entry name" value="P-loop containing nucleoside triphosphate hydrolases"/>
    <property type="match status" value="1"/>
</dbReference>
<dbReference type="InterPro" id="IPR003439">
    <property type="entry name" value="ABC_transporter-like_ATP-bd"/>
</dbReference>
<dbReference type="PANTHER" id="PTHR43582">
    <property type="entry name" value="LINEARMYCIN RESISTANCE ATP-BINDING PROTEIN LNRL"/>
    <property type="match status" value="1"/>
</dbReference>
<organism evidence="5 6">
    <name type="scientific">Finegoldia magna (strain ATCC 29328 / DSM 20472 / WAL 2508)</name>
    <name type="common">Peptostreptococcus magnus</name>
    <dbReference type="NCBI Taxonomy" id="334413"/>
    <lineage>
        <taxon>Bacteria</taxon>
        <taxon>Bacillati</taxon>
        <taxon>Bacillota</taxon>
        <taxon>Tissierellia</taxon>
        <taxon>Tissierellales</taxon>
        <taxon>Peptoniphilaceae</taxon>
        <taxon>Finegoldia</taxon>
    </lineage>
</organism>
<dbReference type="AlphaFoldDB" id="B0S0C2"/>
<dbReference type="Proteomes" id="UP000001319">
    <property type="component" value="Chromosome"/>
</dbReference>
<feature type="domain" description="ABC transporter" evidence="4">
    <location>
        <begin position="41"/>
        <end position="271"/>
    </location>
</feature>
<dbReference type="SMART" id="SM00382">
    <property type="entry name" value="AAA"/>
    <property type="match status" value="1"/>
</dbReference>
<keyword evidence="2" id="KW-0547">Nucleotide-binding</keyword>
<proteinExistence type="predicted"/>
<keyword evidence="3 5" id="KW-0067">ATP-binding</keyword>